<feature type="domain" description="HNH nuclease" evidence="1">
    <location>
        <begin position="84"/>
        <end position="137"/>
    </location>
</feature>
<dbReference type="InterPro" id="IPR029471">
    <property type="entry name" value="HNH_5"/>
</dbReference>
<reference evidence="2" key="2">
    <citation type="submission" date="2024-06" db="EMBL/GenBank/DDBJ databases">
        <authorList>
            <person name="Sakai Y."/>
            <person name="Fujii T."/>
        </authorList>
    </citation>
    <scope>NUCLEOTIDE SEQUENCE</scope>
    <source>
        <strain evidence="2">M701</strain>
        <plasmid evidence="2">pM7012</plasmid>
    </source>
</reference>
<geneLocation type="plasmid" evidence="2">
    <name>pM7012</name>
</geneLocation>
<dbReference type="AlphaFoldDB" id="V5YNL3"/>
<dbReference type="Gene3D" id="1.10.30.50">
    <property type="match status" value="1"/>
</dbReference>
<keyword evidence="2" id="KW-0614">Plasmid</keyword>
<evidence type="ECO:0000313" key="2">
    <source>
        <dbReference type="EMBL" id="BAO19180.1"/>
    </source>
</evidence>
<dbReference type="InterPro" id="IPR003615">
    <property type="entry name" value="HNH_nuc"/>
</dbReference>
<proteinExistence type="predicted"/>
<dbReference type="SMART" id="SM00507">
    <property type="entry name" value="HNHc"/>
    <property type="match status" value="1"/>
</dbReference>
<dbReference type="PANTHER" id="PTHR33877:SF2">
    <property type="entry name" value="OS07G0170200 PROTEIN"/>
    <property type="match status" value="1"/>
</dbReference>
<dbReference type="PANTHER" id="PTHR33877">
    <property type="entry name" value="SLL1193 PROTEIN"/>
    <property type="match status" value="1"/>
</dbReference>
<protein>
    <submittedName>
        <fullName evidence="2">Nuclease</fullName>
    </submittedName>
</protein>
<evidence type="ECO:0000259" key="1">
    <source>
        <dbReference type="SMART" id="SM00507"/>
    </source>
</evidence>
<organism evidence="2">
    <name type="scientific">Burkholderia sp. M701</name>
    <dbReference type="NCBI Taxonomy" id="326454"/>
    <lineage>
        <taxon>Bacteria</taxon>
        <taxon>Pseudomonadati</taxon>
        <taxon>Pseudomonadota</taxon>
        <taxon>Betaproteobacteria</taxon>
        <taxon>Burkholderiales</taxon>
        <taxon>Burkholderiaceae</taxon>
        <taxon>Burkholderia</taxon>
    </lineage>
</organism>
<dbReference type="InterPro" id="IPR052892">
    <property type="entry name" value="NA-targeting_endonuclease"/>
</dbReference>
<dbReference type="CDD" id="cd00085">
    <property type="entry name" value="HNHc"/>
    <property type="match status" value="1"/>
</dbReference>
<name>V5YNL3_9BURK</name>
<dbReference type="EMBL" id="AB853026">
    <property type="protein sequence ID" value="BAO19180.1"/>
    <property type="molecule type" value="Genomic_DNA"/>
</dbReference>
<accession>V5YNL3</accession>
<dbReference type="Pfam" id="PF14279">
    <property type="entry name" value="HNH_5"/>
    <property type="match status" value="1"/>
</dbReference>
<reference evidence="2" key="1">
    <citation type="journal article" date="2014" name="Microbiology">
        <title>A 2,4-dichlorophenoxyacetic acid degradation plasmid pM7012 discloses distribution of an unclassified megaplasmid group across bacterial species.</title>
        <authorList>
            <person name="Sakai Y."/>
            <person name="Ogawa N."/>
            <person name="Shimomura Y."/>
            <person name="Fujii T."/>
        </authorList>
    </citation>
    <scope>NUCLEOTIDE SEQUENCE</scope>
    <source>
        <strain evidence="2">M701</strain>
    </source>
</reference>
<sequence length="191" mass="21718">MTIPHVLALDIAGTPVAWLSSEDAVTLYAKDKVAWDLGETTKVFRGGYSRLGVQSEIVIRPIVAIAGSEIMSRMLRHELPLGERDNDLLFKRDRNTCAYCGKVFPREMLTRDHVLPRCRGGKDEWMNCVTADAQCNQEKGSKLVHNFRPLIYLPYVPSRAEHFILSGRNVIADQMDYLSSHLPRHSRLRIQ</sequence>